<dbReference type="CDD" id="cd00405">
    <property type="entry name" value="PRAI"/>
    <property type="match status" value="1"/>
</dbReference>
<evidence type="ECO:0000259" key="10">
    <source>
        <dbReference type="Pfam" id="PF00697"/>
    </source>
</evidence>
<dbReference type="NCBIfam" id="NF002299">
    <property type="entry name" value="PRK01222.1-6"/>
    <property type="match status" value="1"/>
</dbReference>
<gene>
    <name evidence="9" type="primary">trpF</name>
    <name evidence="11" type="ORF">HD842_003020</name>
</gene>
<dbReference type="InterPro" id="IPR044643">
    <property type="entry name" value="TrpF_fam"/>
</dbReference>
<keyword evidence="6 9" id="KW-0822">Tryptophan biosynthesis</keyword>
<proteinExistence type="inferred from homology"/>
<dbReference type="InterPro" id="IPR001240">
    <property type="entry name" value="PRAI_dom"/>
</dbReference>
<feature type="domain" description="N-(5'phosphoribosyl) anthranilate isomerase (PRAI)" evidence="10">
    <location>
        <begin position="6"/>
        <end position="211"/>
    </location>
</feature>
<dbReference type="UniPathway" id="UPA00035">
    <property type="reaction ID" value="UER00042"/>
</dbReference>
<comment type="caution">
    <text evidence="11">The sequence shown here is derived from an EMBL/GenBank/DDBJ whole genome shotgun (WGS) entry which is preliminary data.</text>
</comment>
<dbReference type="PANTHER" id="PTHR42894:SF1">
    <property type="entry name" value="N-(5'-PHOSPHORIBOSYL)ANTHRANILATE ISOMERASE"/>
    <property type="match status" value="1"/>
</dbReference>
<evidence type="ECO:0000256" key="1">
    <source>
        <dbReference type="ARBA" id="ARBA00001164"/>
    </source>
</evidence>
<evidence type="ECO:0000313" key="11">
    <source>
        <dbReference type="EMBL" id="MBB6134862.1"/>
    </source>
</evidence>
<name>A0A7X0CF93_9BURK</name>
<dbReference type="GO" id="GO:0004640">
    <property type="term" value="F:phosphoribosylanthranilate isomerase activity"/>
    <property type="evidence" value="ECO:0007669"/>
    <property type="project" value="UniProtKB-UniRule"/>
</dbReference>
<dbReference type="InterPro" id="IPR011060">
    <property type="entry name" value="RibuloseP-bd_barrel"/>
</dbReference>
<keyword evidence="5 9" id="KW-0028">Amino-acid biosynthesis</keyword>
<dbReference type="HAMAP" id="MF_00135">
    <property type="entry name" value="PRAI"/>
    <property type="match status" value="1"/>
</dbReference>
<keyword evidence="7 9" id="KW-0057">Aromatic amino acid biosynthesis</keyword>
<sequence>MQRTRIKICGITREEDLSAAVAVGADALGFVFYPKSPRYVTPARAGALCAGLPPFVSGVALFVNPTLAEVQEVAAAMPLALIQFHGDETVEQCAAIAAAVQRPFMRAFRVKPDTIPGTLLECELAYRTASPWFSSLLLDTYVDAYGGAGKVFDWSLIPKELAPRVVLSGGLNVHNTTDGVVRLRPFAVDISSGVEAAKGIKDARKMAAFVAAVRAADATIHSETYHAEHPIQGSA</sequence>
<evidence type="ECO:0000256" key="3">
    <source>
        <dbReference type="ARBA" id="ARBA00012572"/>
    </source>
</evidence>
<evidence type="ECO:0000256" key="5">
    <source>
        <dbReference type="ARBA" id="ARBA00022605"/>
    </source>
</evidence>
<comment type="pathway">
    <text evidence="2 9">Amino-acid biosynthesis; L-tryptophan biosynthesis; L-tryptophan from chorismate: step 3/5.</text>
</comment>
<comment type="similarity">
    <text evidence="9">Belongs to the TrpF family.</text>
</comment>
<evidence type="ECO:0000256" key="2">
    <source>
        <dbReference type="ARBA" id="ARBA00004664"/>
    </source>
</evidence>
<evidence type="ECO:0000256" key="6">
    <source>
        <dbReference type="ARBA" id="ARBA00022822"/>
    </source>
</evidence>
<evidence type="ECO:0000256" key="9">
    <source>
        <dbReference type="HAMAP-Rule" id="MF_00135"/>
    </source>
</evidence>
<accession>A0A7X0CF93</accession>
<evidence type="ECO:0000256" key="8">
    <source>
        <dbReference type="ARBA" id="ARBA00023235"/>
    </source>
</evidence>
<comment type="catalytic activity">
    <reaction evidence="1 9">
        <text>N-(5-phospho-beta-D-ribosyl)anthranilate = 1-(2-carboxyphenylamino)-1-deoxy-D-ribulose 5-phosphate</text>
        <dbReference type="Rhea" id="RHEA:21540"/>
        <dbReference type="ChEBI" id="CHEBI:18277"/>
        <dbReference type="ChEBI" id="CHEBI:58613"/>
        <dbReference type="EC" id="5.3.1.24"/>
    </reaction>
</comment>
<reference evidence="11 12" key="1">
    <citation type="submission" date="2020-08" db="EMBL/GenBank/DDBJ databases">
        <title>The Agave Microbiome: Exploring the role of microbial communities in plant adaptations to desert environments.</title>
        <authorList>
            <person name="Partida-Martinez L.P."/>
        </authorList>
    </citation>
    <scope>NUCLEOTIDE SEQUENCE [LARGE SCALE GENOMIC DNA]</scope>
    <source>
        <strain evidence="11 12">AT3.2</strain>
    </source>
</reference>
<dbReference type="GO" id="GO:0000162">
    <property type="term" value="P:L-tryptophan biosynthetic process"/>
    <property type="evidence" value="ECO:0007669"/>
    <property type="project" value="UniProtKB-UniRule"/>
</dbReference>
<evidence type="ECO:0000256" key="7">
    <source>
        <dbReference type="ARBA" id="ARBA00023141"/>
    </source>
</evidence>
<organism evidence="11 12">
    <name type="scientific">Massilia aurea</name>
    <dbReference type="NCBI Taxonomy" id="373040"/>
    <lineage>
        <taxon>Bacteria</taxon>
        <taxon>Pseudomonadati</taxon>
        <taxon>Pseudomonadota</taxon>
        <taxon>Betaproteobacteria</taxon>
        <taxon>Burkholderiales</taxon>
        <taxon>Oxalobacteraceae</taxon>
        <taxon>Telluria group</taxon>
        <taxon>Massilia</taxon>
    </lineage>
</organism>
<dbReference type="InterPro" id="IPR013785">
    <property type="entry name" value="Aldolase_TIM"/>
</dbReference>
<keyword evidence="12" id="KW-1185">Reference proteome</keyword>
<dbReference type="Pfam" id="PF00697">
    <property type="entry name" value="PRAI"/>
    <property type="match status" value="1"/>
</dbReference>
<dbReference type="Proteomes" id="UP000540787">
    <property type="component" value="Unassembled WGS sequence"/>
</dbReference>
<evidence type="ECO:0000313" key="12">
    <source>
        <dbReference type="Proteomes" id="UP000540787"/>
    </source>
</evidence>
<evidence type="ECO:0000256" key="4">
    <source>
        <dbReference type="ARBA" id="ARBA00022272"/>
    </source>
</evidence>
<protein>
    <recommendedName>
        <fullName evidence="4 9">N-(5'-phosphoribosyl)anthranilate isomerase</fullName>
        <shortName evidence="9">PRAI</shortName>
        <ecNumber evidence="3 9">5.3.1.24</ecNumber>
    </recommendedName>
</protein>
<keyword evidence="8 9" id="KW-0413">Isomerase</keyword>
<dbReference type="EMBL" id="JACHBX010000003">
    <property type="protein sequence ID" value="MBB6134862.1"/>
    <property type="molecule type" value="Genomic_DNA"/>
</dbReference>
<dbReference type="NCBIfam" id="NF002298">
    <property type="entry name" value="PRK01222.1-4"/>
    <property type="match status" value="1"/>
</dbReference>
<dbReference type="SUPFAM" id="SSF51366">
    <property type="entry name" value="Ribulose-phoshate binding barrel"/>
    <property type="match status" value="1"/>
</dbReference>
<dbReference type="RefSeq" id="WP_183555527.1">
    <property type="nucleotide sequence ID" value="NZ_JACHBX010000003.1"/>
</dbReference>
<dbReference type="EC" id="5.3.1.24" evidence="3 9"/>
<dbReference type="PANTHER" id="PTHR42894">
    <property type="entry name" value="N-(5'-PHOSPHORIBOSYL)ANTHRANILATE ISOMERASE"/>
    <property type="match status" value="1"/>
</dbReference>
<dbReference type="AlphaFoldDB" id="A0A7X0CF93"/>
<dbReference type="Gene3D" id="3.20.20.70">
    <property type="entry name" value="Aldolase class I"/>
    <property type="match status" value="1"/>
</dbReference>